<evidence type="ECO:0000256" key="6">
    <source>
        <dbReference type="ARBA" id="ARBA00022729"/>
    </source>
</evidence>
<dbReference type="InterPro" id="IPR045053">
    <property type="entry name" value="MAN-like"/>
</dbReference>
<keyword evidence="8" id="KW-0325">Glycoprotein</keyword>
<feature type="region of interest" description="Disordered" evidence="11">
    <location>
        <begin position="49"/>
        <end position="68"/>
    </location>
</feature>
<evidence type="ECO:0000256" key="7">
    <source>
        <dbReference type="ARBA" id="ARBA00022801"/>
    </source>
</evidence>
<dbReference type="STRING" id="454130.A0A0U5G4C3"/>
<keyword evidence="10" id="KW-0326">Glycosidase</keyword>
<dbReference type="OrthoDB" id="406631at2759"/>
<organism evidence="13 14">
    <name type="scientific">Aspergillus calidoustus</name>
    <dbReference type="NCBI Taxonomy" id="454130"/>
    <lineage>
        <taxon>Eukaryota</taxon>
        <taxon>Fungi</taxon>
        <taxon>Dikarya</taxon>
        <taxon>Ascomycota</taxon>
        <taxon>Pezizomycotina</taxon>
        <taxon>Eurotiomycetes</taxon>
        <taxon>Eurotiomycetidae</taxon>
        <taxon>Eurotiales</taxon>
        <taxon>Aspergillaceae</taxon>
        <taxon>Aspergillus</taxon>
        <taxon>Aspergillus subgen. Nidulantes</taxon>
    </lineage>
</organism>
<dbReference type="PANTHER" id="PTHR31451:SF39">
    <property type="entry name" value="MANNAN ENDO-1,4-BETA-MANNOSIDASE 1"/>
    <property type="match status" value="1"/>
</dbReference>
<sequence>MEVFGYKGMQTRPGTVRQYERIPNECSMMKFSRSLVSLASLALANALPQATSTPTPTPTPTGSSSFPTTSGLQFVIDGEAGYFPGSNSYWIGFLTNNDDVDLVFDHMGESGLRILRVWGFNDVNEVPGSGTVYFQLHQDGVSTINTGGDGLQRLDYVVQSAEERGIKLIINFVNYWDDYGGMNAYVQAYGGSSNADFYASAEMQAAYRAYVEAVVSRYIDSPAVFAWELANEPRCQGCETSVLHEWIEETSRYIKELDPQHMVCIGDEGFGLETGSDGSYPYGYSEGSDFAAALTIETIDFGTFHLYPDSWGTDNDWGNGWVASHGAVCAAAGKPCLFEEYGVTSNHCAIEKPWQTTALNTTGVSGDLYWQYGDTLSTGPSPDDGNTFYYGTDEFECLVTEHVAAIEARGRG</sequence>
<keyword evidence="5" id="KW-0964">Secreted</keyword>
<dbReference type="InterPro" id="IPR001547">
    <property type="entry name" value="Glyco_hydro_5"/>
</dbReference>
<dbReference type="GO" id="GO:0046355">
    <property type="term" value="P:mannan catabolic process"/>
    <property type="evidence" value="ECO:0007669"/>
    <property type="project" value="UniProtKB-ARBA"/>
</dbReference>
<protein>
    <recommendedName>
        <fullName evidence="4">mannan endo-1,4-beta-mannosidase</fullName>
        <ecNumber evidence="4">3.2.1.78</ecNumber>
    </recommendedName>
</protein>
<dbReference type="Pfam" id="PF26410">
    <property type="entry name" value="GH5_mannosidase"/>
    <property type="match status" value="1"/>
</dbReference>
<comment type="subcellular location">
    <subcellularLocation>
        <location evidence="2">Secreted</location>
    </subcellularLocation>
</comment>
<reference evidence="14" key="1">
    <citation type="journal article" date="2016" name="Genome Announc.">
        <title>Draft genome sequences of fungus Aspergillus calidoustus.</title>
        <authorList>
            <person name="Horn F."/>
            <person name="Linde J."/>
            <person name="Mattern D.J."/>
            <person name="Walther G."/>
            <person name="Guthke R."/>
            <person name="Scherlach K."/>
            <person name="Martin K."/>
            <person name="Brakhage A.A."/>
            <person name="Petzke L."/>
            <person name="Valiante V."/>
        </authorList>
    </citation>
    <scope>NUCLEOTIDE SEQUENCE [LARGE SCALE GENOMIC DNA]</scope>
    <source>
        <strain evidence="14">SF006504</strain>
    </source>
</reference>
<keyword evidence="7" id="KW-0378">Hydrolase</keyword>
<keyword evidence="6" id="KW-0732">Signal</keyword>
<evidence type="ECO:0000256" key="11">
    <source>
        <dbReference type="SAM" id="MobiDB-lite"/>
    </source>
</evidence>
<evidence type="ECO:0000256" key="3">
    <source>
        <dbReference type="ARBA" id="ARBA00005641"/>
    </source>
</evidence>
<evidence type="ECO:0000256" key="8">
    <source>
        <dbReference type="ARBA" id="ARBA00023180"/>
    </source>
</evidence>
<dbReference type="Gene3D" id="3.20.20.80">
    <property type="entry name" value="Glycosidases"/>
    <property type="match status" value="1"/>
</dbReference>
<dbReference type="GO" id="GO:0005576">
    <property type="term" value="C:extracellular region"/>
    <property type="evidence" value="ECO:0007669"/>
    <property type="project" value="UniProtKB-SubCell"/>
</dbReference>
<proteinExistence type="inferred from homology"/>
<evidence type="ECO:0000313" key="14">
    <source>
        <dbReference type="Proteomes" id="UP000054771"/>
    </source>
</evidence>
<dbReference type="Proteomes" id="UP000054771">
    <property type="component" value="Unassembled WGS sequence"/>
</dbReference>
<dbReference type="EC" id="3.2.1.78" evidence="4"/>
<dbReference type="AlphaFoldDB" id="A0A0U5G4C3"/>
<evidence type="ECO:0000313" key="13">
    <source>
        <dbReference type="EMBL" id="CEL06571.1"/>
    </source>
</evidence>
<dbReference type="GO" id="GO:0016985">
    <property type="term" value="F:mannan endo-1,4-beta-mannosidase activity"/>
    <property type="evidence" value="ECO:0007669"/>
    <property type="project" value="UniProtKB-EC"/>
</dbReference>
<evidence type="ECO:0000259" key="12">
    <source>
        <dbReference type="Pfam" id="PF26410"/>
    </source>
</evidence>
<dbReference type="PANTHER" id="PTHR31451">
    <property type="match status" value="1"/>
</dbReference>
<dbReference type="FunFam" id="3.20.20.80:FF:000076">
    <property type="entry name" value="Mannan endo-1,4-beta-mannosidase A"/>
    <property type="match status" value="1"/>
</dbReference>
<evidence type="ECO:0000256" key="4">
    <source>
        <dbReference type="ARBA" id="ARBA00012706"/>
    </source>
</evidence>
<gene>
    <name evidence="13" type="ORF">ASPCAL09744</name>
</gene>
<evidence type="ECO:0000256" key="5">
    <source>
        <dbReference type="ARBA" id="ARBA00022525"/>
    </source>
</evidence>
<comment type="catalytic activity">
    <reaction evidence="1">
        <text>Random hydrolysis of (1-&gt;4)-beta-D-mannosidic linkages in mannans, galactomannans and glucomannans.</text>
        <dbReference type="EC" id="3.2.1.78"/>
    </reaction>
</comment>
<accession>A0A0U5G4C3</accession>
<dbReference type="EMBL" id="CDMC01000008">
    <property type="protein sequence ID" value="CEL06571.1"/>
    <property type="molecule type" value="Genomic_DNA"/>
</dbReference>
<dbReference type="OMA" id="MNLGIDT"/>
<feature type="domain" description="Glycoside hydrolase family 5" evidence="12">
    <location>
        <begin position="65"/>
        <end position="347"/>
    </location>
</feature>
<keyword evidence="9" id="KW-0119">Carbohydrate metabolism</keyword>
<evidence type="ECO:0000256" key="9">
    <source>
        <dbReference type="ARBA" id="ARBA00023277"/>
    </source>
</evidence>
<dbReference type="SUPFAM" id="SSF51445">
    <property type="entry name" value="(Trans)glycosidases"/>
    <property type="match status" value="1"/>
</dbReference>
<keyword evidence="14" id="KW-1185">Reference proteome</keyword>
<name>A0A0U5G4C3_ASPCI</name>
<evidence type="ECO:0000256" key="1">
    <source>
        <dbReference type="ARBA" id="ARBA00001678"/>
    </source>
</evidence>
<comment type="similarity">
    <text evidence="3">Belongs to the glycosyl hydrolase 5 (cellulase A) family.</text>
</comment>
<evidence type="ECO:0000256" key="10">
    <source>
        <dbReference type="ARBA" id="ARBA00023295"/>
    </source>
</evidence>
<dbReference type="SMR" id="A0A0U5G4C3"/>
<dbReference type="InterPro" id="IPR017853">
    <property type="entry name" value="GH"/>
</dbReference>
<evidence type="ECO:0000256" key="2">
    <source>
        <dbReference type="ARBA" id="ARBA00004613"/>
    </source>
</evidence>